<dbReference type="Pfam" id="PF00288">
    <property type="entry name" value="GHMP_kinases_N"/>
    <property type="match status" value="1"/>
</dbReference>
<evidence type="ECO:0000256" key="7">
    <source>
        <dbReference type="ARBA" id="ARBA00022840"/>
    </source>
</evidence>
<accession>A0A1J5GA03</accession>
<dbReference type="UniPathway" id="UPA00056">
    <property type="reaction ID" value="UER00094"/>
</dbReference>
<dbReference type="PIRSF" id="PIRSF010376">
    <property type="entry name" value="IspE"/>
    <property type="match status" value="1"/>
</dbReference>
<comment type="function">
    <text evidence="9">Catalyzes the phosphorylation of the position 2 hydroxy group of 4-diphosphocytidyl-2C-methyl-D-erythritol.</text>
</comment>
<reference evidence="13" key="3">
    <citation type="submission" date="2017-09" db="EMBL/GenBank/DDBJ databases">
        <title>Depth-based differentiation of microbial function through sediment-hosted aquifers and enrichment of novel symbionts in the deep terrestrial subsurface.</title>
        <authorList>
            <person name="Probst A.J."/>
            <person name="Ladd B."/>
            <person name="Jarett J.K."/>
            <person name="Geller-Mcgrath D.E."/>
            <person name="Sieber C.M.K."/>
            <person name="Emerson J.B."/>
            <person name="Anantharaman K."/>
            <person name="Thomas B.C."/>
            <person name="Malmstrom R."/>
            <person name="Stieglmeier M."/>
            <person name="Klingl A."/>
            <person name="Woyke T."/>
            <person name="Ryan C.M."/>
            <person name="Banfield J.F."/>
        </authorList>
    </citation>
    <scope>NUCLEOTIDE SEQUENCE</scope>
    <source>
        <strain evidence="13">CG_4_8_14_3_um_filter_34_18</strain>
    </source>
</reference>
<comment type="pathway">
    <text evidence="9">Isoprenoid biosynthesis; isopentenyl diphosphate biosynthesis via DXP pathway; isopentenyl diphosphate from 1-deoxy-D-xylulose 5-phosphate: step 3/6.</text>
</comment>
<evidence type="ECO:0000313" key="16">
    <source>
        <dbReference type="Proteomes" id="UP000228560"/>
    </source>
</evidence>
<dbReference type="NCBIfam" id="TIGR00154">
    <property type="entry name" value="ispE"/>
    <property type="match status" value="1"/>
</dbReference>
<comment type="caution">
    <text evidence="12">The sequence shown here is derived from an EMBL/GenBank/DDBJ whole genome shotgun (WGS) entry which is preliminary data.</text>
</comment>
<comment type="catalytic activity">
    <reaction evidence="9">
        <text>4-CDP-2-C-methyl-D-erythritol + ATP = 4-CDP-2-C-methyl-D-erythritol 2-phosphate + ADP + H(+)</text>
        <dbReference type="Rhea" id="RHEA:18437"/>
        <dbReference type="ChEBI" id="CHEBI:15378"/>
        <dbReference type="ChEBI" id="CHEBI:30616"/>
        <dbReference type="ChEBI" id="CHEBI:57823"/>
        <dbReference type="ChEBI" id="CHEBI:57919"/>
        <dbReference type="ChEBI" id="CHEBI:456216"/>
        <dbReference type="EC" id="2.7.1.148"/>
    </reaction>
</comment>
<dbReference type="GO" id="GO:0019288">
    <property type="term" value="P:isopentenyl diphosphate biosynthetic process, methylerythritol 4-phosphate pathway"/>
    <property type="evidence" value="ECO:0007669"/>
    <property type="project" value="UniProtKB-UniRule"/>
</dbReference>
<dbReference type="PANTHER" id="PTHR43527:SF2">
    <property type="entry name" value="4-DIPHOSPHOCYTIDYL-2-C-METHYL-D-ERYTHRITOL KINASE, CHLOROPLASTIC"/>
    <property type="match status" value="1"/>
</dbReference>
<proteinExistence type="inferred from homology"/>
<dbReference type="InterPro" id="IPR014721">
    <property type="entry name" value="Ribsml_uS5_D2-typ_fold_subgr"/>
</dbReference>
<dbReference type="EMBL" id="MNYY01000100">
    <property type="protein sequence ID" value="OIP69517.1"/>
    <property type="molecule type" value="Genomic_DNA"/>
</dbReference>
<keyword evidence="9" id="KW-0414">Isoprene biosynthesis</keyword>
<evidence type="ECO:0000256" key="1">
    <source>
        <dbReference type="ARBA" id="ARBA00009684"/>
    </source>
</evidence>
<dbReference type="GO" id="GO:0050515">
    <property type="term" value="F:4-(cytidine 5'-diphospho)-2-C-methyl-D-erythritol kinase activity"/>
    <property type="evidence" value="ECO:0007669"/>
    <property type="project" value="UniProtKB-UniRule"/>
</dbReference>
<protein>
    <recommendedName>
        <fullName evidence="3 9">4-diphosphocytidyl-2-C-methyl-D-erythritol kinase</fullName>
        <shortName evidence="9">CMK</shortName>
        <ecNumber evidence="2 9">2.7.1.148</ecNumber>
    </recommendedName>
    <alternativeName>
        <fullName evidence="8 9">4-(cytidine-5'-diphospho)-2-C-methyl-D-erythritol kinase</fullName>
    </alternativeName>
</protein>
<dbReference type="Gene3D" id="3.30.230.10">
    <property type="match status" value="1"/>
</dbReference>
<keyword evidence="6 9" id="KW-0418">Kinase</keyword>
<feature type="domain" description="GHMP kinase N-terminal" evidence="10">
    <location>
        <begin position="67"/>
        <end position="143"/>
    </location>
</feature>
<dbReference type="InterPro" id="IPR020568">
    <property type="entry name" value="Ribosomal_Su5_D2-typ_SF"/>
</dbReference>
<feature type="binding site" evidence="9">
    <location>
        <begin position="94"/>
        <end position="104"/>
    </location>
    <ligand>
        <name>ATP</name>
        <dbReference type="ChEBI" id="CHEBI:30616"/>
    </ligand>
</feature>
<dbReference type="InterPro" id="IPR004424">
    <property type="entry name" value="IspE"/>
</dbReference>
<dbReference type="PANTHER" id="PTHR43527">
    <property type="entry name" value="4-DIPHOSPHOCYTIDYL-2-C-METHYL-D-ERYTHRITOL KINASE, CHLOROPLASTIC"/>
    <property type="match status" value="1"/>
</dbReference>
<keyword evidence="4 9" id="KW-0808">Transferase</keyword>
<accession>A0A2M8C9A7</accession>
<dbReference type="SUPFAM" id="SSF55060">
    <property type="entry name" value="GHMP Kinase, C-terminal domain"/>
    <property type="match status" value="1"/>
</dbReference>
<dbReference type="GO" id="GO:0016114">
    <property type="term" value="P:terpenoid biosynthetic process"/>
    <property type="evidence" value="ECO:0007669"/>
    <property type="project" value="UniProtKB-UniRule"/>
</dbReference>
<keyword evidence="7 9" id="KW-0067">ATP-binding</keyword>
<evidence type="ECO:0000256" key="5">
    <source>
        <dbReference type="ARBA" id="ARBA00022741"/>
    </source>
</evidence>
<dbReference type="Gene3D" id="3.30.70.890">
    <property type="entry name" value="GHMP kinase, C-terminal domain"/>
    <property type="match status" value="1"/>
</dbReference>
<sequence>MNKIKINSYSKINLTLNILSRREDGYHEIEAIMQSINLADQVVITEEKEGIKIKCNHPEVPVNANSLAYRSAEKIINRYGIKKGVKIEIEKKIPLASGLAGGSANSATILIGINKLFSLNLSNEDLRGIGEELGMDVPFFIQNGTALAYQRGEKLTPLSSITPPLWMIILNPGFNISTNWAYNNLDLDSIKKEKNNTKAMLKALKEGKSQEIAKNLFNSFESLIIKKYPEVGRIKNRLIEEGVLSALMSGSGPTVFGITQNKEEALKIYEKLKPEYKLIWVVHTI</sequence>
<reference evidence="12 15" key="1">
    <citation type="journal article" date="2016" name="Environ. Microbiol.">
        <title>Genomic resolution of a cold subsurface aquifer community provides metabolic insights for novel microbes adapted to high CO concentrations.</title>
        <authorList>
            <person name="Probst A.J."/>
            <person name="Castelle C.J."/>
            <person name="Singh A."/>
            <person name="Brown C.T."/>
            <person name="Anantharaman K."/>
            <person name="Sharon I."/>
            <person name="Hug L.A."/>
            <person name="Burstein D."/>
            <person name="Emerson J.B."/>
            <person name="Thomas B.C."/>
            <person name="Banfield J.F."/>
        </authorList>
    </citation>
    <scope>NUCLEOTIDE SEQUENCE [LARGE SCALE GENOMIC DNA]</scope>
    <source>
        <strain evidence="12">CG2_30_33_13</strain>
    </source>
</reference>
<evidence type="ECO:0000259" key="10">
    <source>
        <dbReference type="Pfam" id="PF00288"/>
    </source>
</evidence>
<evidence type="ECO:0000256" key="3">
    <source>
        <dbReference type="ARBA" id="ARBA00017473"/>
    </source>
</evidence>
<dbReference type="Proteomes" id="UP000228560">
    <property type="component" value="Unassembled WGS sequence"/>
</dbReference>
<evidence type="ECO:0000259" key="11">
    <source>
        <dbReference type="Pfam" id="PF08544"/>
    </source>
</evidence>
<evidence type="ECO:0000256" key="8">
    <source>
        <dbReference type="ARBA" id="ARBA00032554"/>
    </source>
</evidence>
<dbReference type="Proteomes" id="UP000231493">
    <property type="component" value="Unassembled WGS sequence"/>
</dbReference>
<evidence type="ECO:0000313" key="12">
    <source>
        <dbReference type="EMBL" id="OIP69517.1"/>
    </source>
</evidence>
<dbReference type="InterPro" id="IPR006204">
    <property type="entry name" value="GHMP_kinase_N_dom"/>
</dbReference>
<gene>
    <name evidence="9" type="primary">ispE</name>
    <name evidence="12" type="ORF">AUK42_05185</name>
    <name evidence="14" type="ORF">CO097_07505</name>
    <name evidence="13" type="ORF">COZ58_03060</name>
</gene>
<dbReference type="EMBL" id="PFTV01000190">
    <property type="protein sequence ID" value="PJB55644.1"/>
    <property type="molecule type" value="Genomic_DNA"/>
</dbReference>
<reference evidence="16 17" key="2">
    <citation type="submission" date="2017-09" db="EMBL/GenBank/DDBJ databases">
        <title>Depth-based differentiation of microbial function through sediment-hosted aquifers and enrichment of novel symbionts in the deep terrestrial subsurface.</title>
        <authorList>
            <person name="Probst A.J."/>
            <person name="Ladd B."/>
            <person name="Jarett J.K."/>
            <person name="Geller-Mcgrath D.E."/>
            <person name="Sieber C.M."/>
            <person name="Emerson J.B."/>
            <person name="Anantharaman K."/>
            <person name="Thomas B.C."/>
            <person name="Malmstrom R."/>
            <person name="Stieglmeier M."/>
            <person name="Klingl A."/>
            <person name="Woyke T."/>
            <person name="Ryan C.M."/>
            <person name="Banfield J.F."/>
        </authorList>
    </citation>
    <scope>NUCLEOTIDE SEQUENCE [LARGE SCALE GENOMIC DNA]</scope>
    <source>
        <strain evidence="14">CG_4_9_14_3_um_filter_33_16</strain>
    </source>
</reference>
<accession>A0A2M7K978</accession>
<evidence type="ECO:0000313" key="13">
    <source>
        <dbReference type="EMBL" id="PIX34692.1"/>
    </source>
</evidence>
<dbReference type="Pfam" id="PF08544">
    <property type="entry name" value="GHMP_kinases_C"/>
    <property type="match status" value="1"/>
</dbReference>
<dbReference type="InterPro" id="IPR036554">
    <property type="entry name" value="GHMP_kinase_C_sf"/>
</dbReference>
<feature type="domain" description="GHMP kinase C-terminal" evidence="11">
    <location>
        <begin position="200"/>
        <end position="273"/>
    </location>
</feature>
<comment type="similarity">
    <text evidence="1 9">Belongs to the GHMP kinase family. IspE subfamily.</text>
</comment>
<dbReference type="EMBL" id="PFIP01000052">
    <property type="protein sequence ID" value="PIX34692.1"/>
    <property type="molecule type" value="Genomic_DNA"/>
</dbReference>
<organism evidence="12 15">
    <name type="scientific">Candidatus Infernicultor aquiphilus</name>
    <dbReference type="NCBI Taxonomy" id="1805029"/>
    <lineage>
        <taxon>Bacteria</taxon>
        <taxon>Pseudomonadati</taxon>
        <taxon>Atribacterota</taxon>
        <taxon>Candidatus Phoenicimicrobiia</taxon>
        <taxon>Candidatus Pheonicimicrobiales</taxon>
        <taxon>Candidatus Phoenicimicrobiaceae</taxon>
        <taxon>Candidatus Infernicultor</taxon>
    </lineage>
</organism>
<feature type="active site" evidence="9">
    <location>
        <position position="136"/>
    </location>
</feature>
<evidence type="ECO:0000256" key="4">
    <source>
        <dbReference type="ARBA" id="ARBA00022679"/>
    </source>
</evidence>
<dbReference type="HAMAP" id="MF_00061">
    <property type="entry name" value="IspE"/>
    <property type="match status" value="1"/>
</dbReference>
<evidence type="ECO:0000256" key="2">
    <source>
        <dbReference type="ARBA" id="ARBA00012052"/>
    </source>
</evidence>
<evidence type="ECO:0000313" key="17">
    <source>
        <dbReference type="Proteomes" id="UP000231493"/>
    </source>
</evidence>
<dbReference type="SUPFAM" id="SSF54211">
    <property type="entry name" value="Ribosomal protein S5 domain 2-like"/>
    <property type="match status" value="1"/>
</dbReference>
<dbReference type="EC" id="2.7.1.148" evidence="2 9"/>
<evidence type="ECO:0000256" key="6">
    <source>
        <dbReference type="ARBA" id="ARBA00022777"/>
    </source>
</evidence>
<name>A0A1J5GA03_9BACT</name>
<dbReference type="Proteomes" id="UP000182763">
    <property type="component" value="Unassembled WGS sequence"/>
</dbReference>
<evidence type="ECO:0000256" key="9">
    <source>
        <dbReference type="HAMAP-Rule" id="MF_00061"/>
    </source>
</evidence>
<dbReference type="AlphaFoldDB" id="A0A1J5GA03"/>
<evidence type="ECO:0000313" key="14">
    <source>
        <dbReference type="EMBL" id="PJB55644.1"/>
    </source>
</evidence>
<dbReference type="InterPro" id="IPR013750">
    <property type="entry name" value="GHMP_kinase_C_dom"/>
</dbReference>
<feature type="active site" evidence="9">
    <location>
        <position position="11"/>
    </location>
</feature>
<evidence type="ECO:0000313" key="15">
    <source>
        <dbReference type="Proteomes" id="UP000182763"/>
    </source>
</evidence>
<dbReference type="STRING" id="1805029.AUK42_05185"/>
<dbReference type="GO" id="GO:0005524">
    <property type="term" value="F:ATP binding"/>
    <property type="evidence" value="ECO:0007669"/>
    <property type="project" value="UniProtKB-UniRule"/>
</dbReference>
<keyword evidence="5 9" id="KW-0547">Nucleotide-binding</keyword>